<feature type="compositionally biased region" description="Basic and acidic residues" evidence="1">
    <location>
        <begin position="33"/>
        <end position="42"/>
    </location>
</feature>
<gene>
    <name evidence="2" type="ORF">CTI12_AA142220</name>
</gene>
<dbReference type="PANTHER" id="PTHR46422">
    <property type="entry name" value="SERINE/THREONINE-PROTEIN PHOSPHATASE BSL3"/>
    <property type="match status" value="1"/>
</dbReference>
<sequence>MDLVELGIPENVNVSDLVELKVRFKKVRRKRKQEQIEKRGCTEPKSTLVDEEDDVDDDEVDDFVEPDEDNQSHESDEYAEDDEKTDDEYIMFKAPIKIFRDLHGQFGDLMRLLDEYGSPSTAGETLHISTVSS</sequence>
<evidence type="ECO:0000313" key="2">
    <source>
        <dbReference type="EMBL" id="PWA86234.1"/>
    </source>
</evidence>
<dbReference type="AlphaFoldDB" id="A0A2U1PKE6"/>
<dbReference type="PANTHER" id="PTHR46422:SF4">
    <property type="entry name" value="SERINE_THREONINE-PROTEIN PHOSPHATASE BSL3"/>
    <property type="match status" value="1"/>
</dbReference>
<feature type="compositionally biased region" description="Acidic residues" evidence="1">
    <location>
        <begin position="77"/>
        <end position="86"/>
    </location>
</feature>
<name>A0A2U1PKE6_ARTAN</name>
<protein>
    <submittedName>
        <fullName evidence="2">Serine/threonine-protein phosphatase BSL3</fullName>
    </submittedName>
</protein>
<feature type="compositionally biased region" description="Acidic residues" evidence="1">
    <location>
        <begin position="49"/>
        <end position="69"/>
    </location>
</feature>
<dbReference type="STRING" id="35608.A0A2U1PKE6"/>
<dbReference type="Proteomes" id="UP000245207">
    <property type="component" value="Unassembled WGS sequence"/>
</dbReference>
<proteinExistence type="predicted"/>
<keyword evidence="3" id="KW-1185">Reference proteome</keyword>
<evidence type="ECO:0000313" key="3">
    <source>
        <dbReference type="Proteomes" id="UP000245207"/>
    </source>
</evidence>
<dbReference type="InterPro" id="IPR029052">
    <property type="entry name" value="Metallo-depent_PP-like"/>
</dbReference>
<organism evidence="2 3">
    <name type="scientific">Artemisia annua</name>
    <name type="common">Sweet wormwood</name>
    <dbReference type="NCBI Taxonomy" id="35608"/>
    <lineage>
        <taxon>Eukaryota</taxon>
        <taxon>Viridiplantae</taxon>
        <taxon>Streptophyta</taxon>
        <taxon>Embryophyta</taxon>
        <taxon>Tracheophyta</taxon>
        <taxon>Spermatophyta</taxon>
        <taxon>Magnoliopsida</taxon>
        <taxon>eudicotyledons</taxon>
        <taxon>Gunneridae</taxon>
        <taxon>Pentapetalae</taxon>
        <taxon>asterids</taxon>
        <taxon>campanulids</taxon>
        <taxon>Asterales</taxon>
        <taxon>Asteraceae</taxon>
        <taxon>Asteroideae</taxon>
        <taxon>Anthemideae</taxon>
        <taxon>Artemisiinae</taxon>
        <taxon>Artemisia</taxon>
    </lineage>
</organism>
<comment type="caution">
    <text evidence="2">The sequence shown here is derived from an EMBL/GenBank/DDBJ whole genome shotgun (WGS) entry which is preliminary data.</text>
</comment>
<reference evidence="2 3" key="1">
    <citation type="journal article" date="2018" name="Mol. Plant">
        <title>The genome of Artemisia annua provides insight into the evolution of Asteraceae family and artemisinin biosynthesis.</title>
        <authorList>
            <person name="Shen Q."/>
            <person name="Zhang L."/>
            <person name="Liao Z."/>
            <person name="Wang S."/>
            <person name="Yan T."/>
            <person name="Shi P."/>
            <person name="Liu M."/>
            <person name="Fu X."/>
            <person name="Pan Q."/>
            <person name="Wang Y."/>
            <person name="Lv Z."/>
            <person name="Lu X."/>
            <person name="Zhang F."/>
            <person name="Jiang W."/>
            <person name="Ma Y."/>
            <person name="Chen M."/>
            <person name="Hao X."/>
            <person name="Li L."/>
            <person name="Tang Y."/>
            <person name="Lv G."/>
            <person name="Zhou Y."/>
            <person name="Sun X."/>
            <person name="Brodelius P.E."/>
            <person name="Rose J.K.C."/>
            <person name="Tang K."/>
        </authorList>
    </citation>
    <scope>NUCLEOTIDE SEQUENCE [LARGE SCALE GENOMIC DNA]</scope>
    <source>
        <strain evidence="3">cv. Huhao1</strain>
        <tissue evidence="2">Leaf</tissue>
    </source>
</reference>
<feature type="region of interest" description="Disordered" evidence="1">
    <location>
        <begin position="30"/>
        <end position="86"/>
    </location>
</feature>
<evidence type="ECO:0000256" key="1">
    <source>
        <dbReference type="SAM" id="MobiDB-lite"/>
    </source>
</evidence>
<dbReference type="Gene3D" id="3.60.21.10">
    <property type="match status" value="1"/>
</dbReference>
<accession>A0A2U1PKE6</accession>
<dbReference type="EMBL" id="PKPP01001042">
    <property type="protein sequence ID" value="PWA86234.1"/>
    <property type="molecule type" value="Genomic_DNA"/>
</dbReference>